<dbReference type="SUPFAM" id="SSF56235">
    <property type="entry name" value="N-terminal nucleophile aminohydrolases (Ntn hydrolases)"/>
    <property type="match status" value="1"/>
</dbReference>
<evidence type="ECO:0000256" key="1">
    <source>
        <dbReference type="ARBA" id="ARBA00005187"/>
    </source>
</evidence>
<proteinExistence type="inferred from homology"/>
<comment type="caution">
    <text evidence="12">The sequence shown here is derived from an EMBL/GenBank/DDBJ whole genome shotgun (WGS) entry which is preliminary data.</text>
</comment>
<dbReference type="NCBIfam" id="TIGR01536">
    <property type="entry name" value="asn_synth_AEB"/>
    <property type="match status" value="1"/>
</dbReference>
<evidence type="ECO:0000256" key="2">
    <source>
        <dbReference type="ARBA" id="ARBA00005752"/>
    </source>
</evidence>
<evidence type="ECO:0000256" key="8">
    <source>
        <dbReference type="ARBA" id="ARBA00048741"/>
    </source>
</evidence>
<gene>
    <name evidence="12" type="ORF">LR394_30780</name>
</gene>
<reference evidence="12" key="1">
    <citation type="submission" date="2021-11" db="EMBL/GenBank/DDBJ databases">
        <title>Streptomyces corallinus and Kineosporia corallina sp. nov., two new coral-derived marine actinobacteria.</title>
        <authorList>
            <person name="Buangrab K."/>
            <person name="Sutthacheep M."/>
            <person name="Yeemin T."/>
            <person name="Harunari E."/>
            <person name="Igarashi Y."/>
            <person name="Sripreechasak P."/>
            <person name="Kanchanasin P."/>
            <person name="Tanasupawat S."/>
            <person name="Phongsopitanun W."/>
        </authorList>
    </citation>
    <scope>NUCLEOTIDE SEQUENCE</scope>
    <source>
        <strain evidence="12">JCM 31032</strain>
    </source>
</reference>
<evidence type="ECO:0000256" key="7">
    <source>
        <dbReference type="ARBA" id="ARBA00022962"/>
    </source>
</evidence>
<evidence type="ECO:0000256" key="4">
    <source>
        <dbReference type="ARBA" id="ARBA00022741"/>
    </source>
</evidence>
<dbReference type="InterPro" id="IPR033738">
    <property type="entry name" value="AsnB_N"/>
</dbReference>
<dbReference type="CDD" id="cd01991">
    <property type="entry name" value="Asn_synthase_B_C"/>
    <property type="match status" value="1"/>
</dbReference>
<dbReference type="Proteomes" id="UP001138997">
    <property type="component" value="Unassembled WGS sequence"/>
</dbReference>
<dbReference type="PIRSF" id="PIRSF001589">
    <property type="entry name" value="Asn_synthetase_glu-h"/>
    <property type="match status" value="1"/>
</dbReference>
<dbReference type="PROSITE" id="PS51278">
    <property type="entry name" value="GATASE_TYPE_2"/>
    <property type="match status" value="1"/>
</dbReference>
<keyword evidence="9" id="KW-0028">Amino-acid biosynthesis</keyword>
<feature type="domain" description="Glutamine amidotransferase type-2" evidence="11">
    <location>
        <begin position="2"/>
        <end position="214"/>
    </location>
</feature>
<comment type="catalytic activity">
    <reaction evidence="8">
        <text>L-aspartate + L-glutamine + ATP + H2O = L-asparagine + L-glutamate + AMP + diphosphate + H(+)</text>
        <dbReference type="Rhea" id="RHEA:12228"/>
        <dbReference type="ChEBI" id="CHEBI:15377"/>
        <dbReference type="ChEBI" id="CHEBI:15378"/>
        <dbReference type="ChEBI" id="CHEBI:29985"/>
        <dbReference type="ChEBI" id="CHEBI:29991"/>
        <dbReference type="ChEBI" id="CHEBI:30616"/>
        <dbReference type="ChEBI" id="CHEBI:33019"/>
        <dbReference type="ChEBI" id="CHEBI:58048"/>
        <dbReference type="ChEBI" id="CHEBI:58359"/>
        <dbReference type="ChEBI" id="CHEBI:456215"/>
        <dbReference type="EC" id="6.3.5.4"/>
    </reaction>
</comment>
<evidence type="ECO:0000256" key="6">
    <source>
        <dbReference type="ARBA" id="ARBA00022888"/>
    </source>
</evidence>
<organism evidence="12 13">
    <name type="scientific">Kineosporia babensis</name>
    <dbReference type="NCBI Taxonomy" id="499548"/>
    <lineage>
        <taxon>Bacteria</taxon>
        <taxon>Bacillati</taxon>
        <taxon>Actinomycetota</taxon>
        <taxon>Actinomycetes</taxon>
        <taxon>Kineosporiales</taxon>
        <taxon>Kineosporiaceae</taxon>
        <taxon>Kineosporia</taxon>
    </lineage>
</organism>
<dbReference type="RefSeq" id="WP_231448100.1">
    <property type="nucleotide sequence ID" value="NZ_JAJOMB010000021.1"/>
</dbReference>
<accession>A0A9X1SWZ0</accession>
<evidence type="ECO:0000256" key="9">
    <source>
        <dbReference type="PIRSR" id="PIRSR001589-1"/>
    </source>
</evidence>
<dbReference type="EC" id="6.3.5.4" evidence="3"/>
<dbReference type="EMBL" id="JAJOMB010000021">
    <property type="protein sequence ID" value="MCD5315296.1"/>
    <property type="molecule type" value="Genomic_DNA"/>
</dbReference>
<evidence type="ECO:0000313" key="13">
    <source>
        <dbReference type="Proteomes" id="UP001138997"/>
    </source>
</evidence>
<keyword evidence="13" id="KW-1185">Reference proteome</keyword>
<dbReference type="Gene3D" id="3.40.50.620">
    <property type="entry name" value="HUPs"/>
    <property type="match status" value="1"/>
</dbReference>
<protein>
    <recommendedName>
        <fullName evidence="3">asparagine synthase (glutamine-hydrolyzing)</fullName>
        <ecNumber evidence="3">6.3.5.4</ecNumber>
    </recommendedName>
</protein>
<dbReference type="GO" id="GO:0005524">
    <property type="term" value="F:ATP binding"/>
    <property type="evidence" value="ECO:0007669"/>
    <property type="project" value="UniProtKB-KW"/>
</dbReference>
<name>A0A9X1SWZ0_9ACTN</name>
<feature type="active site" description="For GATase activity" evidence="9">
    <location>
        <position position="2"/>
    </location>
</feature>
<keyword evidence="6 9" id="KW-0061">Asparagine biosynthesis</keyword>
<dbReference type="InterPro" id="IPR029055">
    <property type="entry name" value="Ntn_hydrolases_N"/>
</dbReference>
<dbReference type="SUPFAM" id="SSF52402">
    <property type="entry name" value="Adenine nucleotide alpha hydrolases-like"/>
    <property type="match status" value="1"/>
</dbReference>
<dbReference type="InterPro" id="IPR051786">
    <property type="entry name" value="ASN_synthetase/amidase"/>
</dbReference>
<dbReference type="Gene3D" id="3.60.20.10">
    <property type="entry name" value="Glutamine Phosphoribosylpyrophosphate, subunit 1, domain 1"/>
    <property type="match status" value="1"/>
</dbReference>
<dbReference type="GO" id="GO:0005829">
    <property type="term" value="C:cytosol"/>
    <property type="evidence" value="ECO:0007669"/>
    <property type="project" value="TreeGrafter"/>
</dbReference>
<evidence type="ECO:0000256" key="5">
    <source>
        <dbReference type="ARBA" id="ARBA00022840"/>
    </source>
</evidence>
<keyword evidence="4 10" id="KW-0547">Nucleotide-binding</keyword>
<evidence type="ECO:0000256" key="10">
    <source>
        <dbReference type="PIRSR" id="PIRSR001589-2"/>
    </source>
</evidence>
<dbReference type="GO" id="GO:0006529">
    <property type="term" value="P:asparagine biosynthetic process"/>
    <property type="evidence" value="ECO:0007669"/>
    <property type="project" value="UniProtKB-KW"/>
</dbReference>
<dbReference type="Pfam" id="PF13522">
    <property type="entry name" value="GATase_6"/>
    <property type="match status" value="1"/>
</dbReference>
<evidence type="ECO:0000313" key="12">
    <source>
        <dbReference type="EMBL" id="MCD5315296.1"/>
    </source>
</evidence>
<feature type="binding site" evidence="10">
    <location>
        <position position="100"/>
    </location>
    <ligand>
        <name>L-glutamine</name>
        <dbReference type="ChEBI" id="CHEBI:58359"/>
    </ligand>
</feature>
<dbReference type="AlphaFoldDB" id="A0A9X1SWZ0"/>
<dbReference type="Pfam" id="PF00733">
    <property type="entry name" value="Asn_synthase"/>
    <property type="match status" value="1"/>
</dbReference>
<evidence type="ECO:0000259" key="11">
    <source>
        <dbReference type="PROSITE" id="PS51278"/>
    </source>
</evidence>
<dbReference type="InterPro" id="IPR014729">
    <property type="entry name" value="Rossmann-like_a/b/a_fold"/>
</dbReference>
<keyword evidence="5 10" id="KW-0067">ATP-binding</keyword>
<dbReference type="InterPro" id="IPR017535">
    <property type="entry name" value="Asparagine_synth"/>
</dbReference>
<dbReference type="CDD" id="cd00712">
    <property type="entry name" value="AsnB"/>
    <property type="match status" value="1"/>
</dbReference>
<feature type="binding site" evidence="10">
    <location>
        <position position="266"/>
    </location>
    <ligand>
        <name>ATP</name>
        <dbReference type="ChEBI" id="CHEBI:30616"/>
    </ligand>
</feature>
<dbReference type="InterPro" id="IPR001962">
    <property type="entry name" value="Asn_synthase"/>
</dbReference>
<feature type="binding site" evidence="10">
    <location>
        <position position="293"/>
    </location>
    <ligand>
        <name>ATP</name>
        <dbReference type="ChEBI" id="CHEBI:30616"/>
    </ligand>
</feature>
<dbReference type="PANTHER" id="PTHR43284">
    <property type="entry name" value="ASPARAGINE SYNTHETASE (GLUTAMINE-HYDROLYZING)"/>
    <property type="match status" value="1"/>
</dbReference>
<dbReference type="NCBIfam" id="TIGR03104">
    <property type="entry name" value="trio_amidotrans"/>
    <property type="match status" value="1"/>
</dbReference>
<dbReference type="InterPro" id="IPR017932">
    <property type="entry name" value="GATase_2_dom"/>
</dbReference>
<keyword evidence="7 9" id="KW-0315">Glutamine amidotransferase</keyword>
<comment type="pathway">
    <text evidence="1">Amino-acid biosynthesis; L-asparagine biosynthesis; L-asparagine from L-aspartate (L-Gln route): step 1/1.</text>
</comment>
<sequence>MCGLAGEVRFDSARADIRTVDAMTAALADRGPDDAGLWSHGRVALGHRRLRLIDLSDASAQPMSTPEAGLTGVLNGCIYNYRELRTELAAAGHRFFSDGDTEVALRAYAHWGPQFAEHLIGTFAVAITERDSGRLVLARDRLGVKPLYLAASPGVLRFASTLPALLAADGVDTSIDPVALAHYLSFHSVVPAPRTILAGVRKLPPATVRVVEPDGRSTDHVYWRPDFSRKPEHAAWTEKDWQEQLLASLRTAVKRRSIADVEVGVLLSGGLDSSLVVALLASEHGPGLKTFSIGFDSSDEQLGDEFRYSDLVAQMYGTDHQRIRVGEEDLVQPIEACLAAMPEPMVSHDCVAFYLLSQVVSAHCPVVQTGQGADEVLGGYHWYQSLAQVSRGAALPAYDRAFLDRSASELRAAISPDLELPDPADQLLRGLDPARAWLTEHFNRPGAQSAVDAAMRMDTTVMLVDDPVKRVDAMTMAHGLEARMPFLDHEFVELAAACPVPFKLARGGKGVLKQAARGLLPRSVLQRPKGYFPVPALFRLQGKLVERVRDTLESPEARRRGVFRPEYVAGLLRDPNAAHTPLNGNKLWQLATLEMWLQARGIS</sequence>
<dbReference type="InterPro" id="IPR006426">
    <property type="entry name" value="Asn_synth_AEB"/>
</dbReference>
<comment type="similarity">
    <text evidence="2">Belongs to the asparagine synthetase family.</text>
</comment>
<dbReference type="PANTHER" id="PTHR43284:SF1">
    <property type="entry name" value="ASPARAGINE SYNTHETASE"/>
    <property type="match status" value="1"/>
</dbReference>
<dbReference type="GO" id="GO:0004066">
    <property type="term" value="F:asparagine synthase (glutamine-hydrolyzing) activity"/>
    <property type="evidence" value="ECO:0007669"/>
    <property type="project" value="UniProtKB-EC"/>
</dbReference>
<evidence type="ECO:0000256" key="3">
    <source>
        <dbReference type="ARBA" id="ARBA00012737"/>
    </source>
</evidence>